<proteinExistence type="predicted"/>
<gene>
    <name evidence="2" type="primary">Mrpl9_0</name>
    <name evidence="2" type="ORF">PITSOR_R15542</name>
</gene>
<evidence type="ECO:0000313" key="3">
    <source>
        <dbReference type="Proteomes" id="UP000633448"/>
    </source>
</evidence>
<evidence type="ECO:0000313" key="2">
    <source>
        <dbReference type="EMBL" id="NWI86464.1"/>
    </source>
</evidence>
<dbReference type="InterPro" id="IPR054302">
    <property type="entry name" value="Ribosomal_bL9m_C"/>
</dbReference>
<evidence type="ECO:0000259" key="1">
    <source>
        <dbReference type="Pfam" id="PF22078"/>
    </source>
</evidence>
<organism evidence="2 3">
    <name type="scientific">Pitta sordida</name>
    <name type="common">Hooded pitta</name>
    <dbReference type="NCBI Taxonomy" id="9163"/>
    <lineage>
        <taxon>Eukaryota</taxon>
        <taxon>Metazoa</taxon>
        <taxon>Chordata</taxon>
        <taxon>Craniata</taxon>
        <taxon>Vertebrata</taxon>
        <taxon>Euteleostomi</taxon>
        <taxon>Archelosauria</taxon>
        <taxon>Archosauria</taxon>
        <taxon>Dinosauria</taxon>
        <taxon>Saurischia</taxon>
        <taxon>Theropoda</taxon>
        <taxon>Coelurosauria</taxon>
        <taxon>Aves</taxon>
        <taxon>Neognathae</taxon>
        <taxon>Neoaves</taxon>
        <taxon>Telluraves</taxon>
        <taxon>Australaves</taxon>
        <taxon>Passeriformes</taxon>
        <taxon>Pittidae</taxon>
        <taxon>Pitta</taxon>
    </lineage>
</organism>
<dbReference type="Proteomes" id="UP000633448">
    <property type="component" value="Unassembled WGS sequence"/>
</dbReference>
<feature type="non-terminal residue" evidence="2">
    <location>
        <position position="1"/>
    </location>
</feature>
<dbReference type="EMBL" id="WEKX01004430">
    <property type="protein sequence ID" value="NWI86464.1"/>
    <property type="molecule type" value="Genomic_DNA"/>
</dbReference>
<feature type="domain" description="Large ribosomal subunit protein bL9m C-terminal" evidence="1">
    <location>
        <begin position="1"/>
        <end position="36"/>
    </location>
</feature>
<dbReference type="Pfam" id="PF22078">
    <property type="entry name" value="Ribosomal_bL9m_C"/>
    <property type="match status" value="1"/>
</dbReference>
<protein>
    <submittedName>
        <fullName evidence="2">RM09 protein</fullName>
    </submittedName>
</protein>
<dbReference type="AlphaFoldDB" id="A0A851F3Q4"/>
<name>A0A851F3Q4_PITSO</name>
<dbReference type="OrthoDB" id="5555409at2759"/>
<feature type="non-terminal residue" evidence="2">
    <location>
        <position position="78"/>
    </location>
</feature>
<comment type="caution">
    <text evidence="2">The sequence shown here is derived from an EMBL/GenBank/DDBJ whole genome shotgun (WGS) entry which is preliminary data.</text>
</comment>
<keyword evidence="3" id="KW-1185">Reference proteome</keyword>
<reference evidence="2" key="1">
    <citation type="submission" date="2019-10" db="EMBL/GenBank/DDBJ databases">
        <title>Bird 10,000 Genomes (B10K) Project - Family phase.</title>
        <authorList>
            <person name="Zhang G."/>
        </authorList>
    </citation>
    <scope>NUCLEOTIDE SEQUENCE</scope>
    <source>
        <strain evidence="2">B10K-DU-002-53</strain>
        <tissue evidence="2">Muscle</tissue>
    </source>
</reference>
<sequence>QTLKFLRSCRLEVGMKNNVQWELNPEIVARHFLKNVNGLDTVRVPMAVREFLRPKTRRRRWWLEQQRKRLEARREEFL</sequence>
<accession>A0A851F3Q4</accession>